<reference evidence="1 2" key="2">
    <citation type="submission" date="2016-08" db="EMBL/GenBank/DDBJ databases">
        <title>Pervasive Adenine N6-methylation of Active Genes in Fungi.</title>
        <authorList>
            <consortium name="DOE Joint Genome Institute"/>
            <person name="Mondo S.J."/>
            <person name="Dannebaum R.O."/>
            <person name="Kuo R.C."/>
            <person name="Labutti K."/>
            <person name="Haridas S."/>
            <person name="Kuo A."/>
            <person name="Salamov A."/>
            <person name="Ahrendt S.R."/>
            <person name="Lipzen A."/>
            <person name="Sullivan W."/>
            <person name="Andreopoulos W.B."/>
            <person name="Clum A."/>
            <person name="Lindquist E."/>
            <person name="Daum C."/>
            <person name="Ramamoorthy G.K."/>
            <person name="Gryganskyi A."/>
            <person name="Culley D."/>
            <person name="Magnuson J.K."/>
            <person name="James T.Y."/>
            <person name="O'Malley M.A."/>
            <person name="Stajich J.E."/>
            <person name="Spatafora J.W."/>
            <person name="Visel A."/>
            <person name="Grigoriev I.V."/>
        </authorList>
    </citation>
    <scope>NUCLEOTIDE SEQUENCE [LARGE SCALE GENOMIC DNA]</scope>
    <source>
        <strain evidence="1 2">S4</strain>
    </source>
</reference>
<keyword evidence="2" id="KW-1185">Reference proteome</keyword>
<organism evidence="1 2">
    <name type="scientific">Anaeromyces robustus</name>
    <dbReference type="NCBI Taxonomy" id="1754192"/>
    <lineage>
        <taxon>Eukaryota</taxon>
        <taxon>Fungi</taxon>
        <taxon>Fungi incertae sedis</taxon>
        <taxon>Chytridiomycota</taxon>
        <taxon>Chytridiomycota incertae sedis</taxon>
        <taxon>Neocallimastigomycetes</taxon>
        <taxon>Neocallimastigales</taxon>
        <taxon>Neocallimastigaceae</taxon>
        <taxon>Anaeromyces</taxon>
    </lineage>
</organism>
<dbReference type="GO" id="GO:0006508">
    <property type="term" value="P:proteolysis"/>
    <property type="evidence" value="ECO:0007669"/>
    <property type="project" value="InterPro"/>
</dbReference>
<dbReference type="EMBL" id="MCFG01000496">
    <property type="protein sequence ID" value="ORX64821.1"/>
    <property type="molecule type" value="Genomic_DNA"/>
</dbReference>
<dbReference type="Gene3D" id="3.40.630.10">
    <property type="entry name" value="Zn peptidases"/>
    <property type="match status" value="1"/>
</dbReference>
<dbReference type="GO" id="GO:0004177">
    <property type="term" value="F:aminopeptidase activity"/>
    <property type="evidence" value="ECO:0007669"/>
    <property type="project" value="InterPro"/>
</dbReference>
<dbReference type="Pfam" id="PF02127">
    <property type="entry name" value="Peptidase_M18"/>
    <property type="match status" value="1"/>
</dbReference>
<feature type="non-terminal residue" evidence="1">
    <location>
        <position position="1"/>
    </location>
</feature>
<dbReference type="InterPro" id="IPR001948">
    <property type="entry name" value="Peptidase_M18"/>
</dbReference>
<dbReference type="GO" id="GO:0008270">
    <property type="term" value="F:zinc ion binding"/>
    <property type="evidence" value="ECO:0007669"/>
    <property type="project" value="InterPro"/>
</dbReference>
<comment type="caution">
    <text evidence="1">The sequence shown here is derived from an EMBL/GenBank/DDBJ whole genome shotgun (WGS) entry which is preliminary data.</text>
</comment>
<accession>A0A1Y1VU54</accession>
<gene>
    <name evidence="1" type="ORF">BCR32DRAFT_286849</name>
</gene>
<sequence>NDAHSEFTFRIRSLLDKHGVSWQTGDLGRVDLGGGGTVAAFIANLDVDTIDVGVPILCMHAPFELSSKFDNYSAYRCYSVFLSEK</sequence>
<evidence type="ECO:0000313" key="1">
    <source>
        <dbReference type="EMBL" id="ORX64821.1"/>
    </source>
</evidence>
<proteinExistence type="predicted"/>
<name>A0A1Y1VU54_9FUNG</name>
<evidence type="ECO:0008006" key="3">
    <source>
        <dbReference type="Google" id="ProtNLM"/>
    </source>
</evidence>
<dbReference type="AlphaFoldDB" id="A0A1Y1VU54"/>
<evidence type="ECO:0000313" key="2">
    <source>
        <dbReference type="Proteomes" id="UP000193944"/>
    </source>
</evidence>
<reference evidence="1 2" key="1">
    <citation type="submission" date="2016-08" db="EMBL/GenBank/DDBJ databases">
        <title>A Parts List for Fungal Cellulosomes Revealed by Comparative Genomics.</title>
        <authorList>
            <consortium name="DOE Joint Genome Institute"/>
            <person name="Haitjema C.H."/>
            <person name="Gilmore S.P."/>
            <person name="Henske J.K."/>
            <person name="Solomon K.V."/>
            <person name="De Groot R."/>
            <person name="Kuo A."/>
            <person name="Mondo S.J."/>
            <person name="Salamov A.A."/>
            <person name="Labutti K."/>
            <person name="Zhao Z."/>
            <person name="Chiniquy J."/>
            <person name="Barry K."/>
            <person name="Brewer H.M."/>
            <person name="Purvine S.O."/>
            <person name="Wright A.T."/>
            <person name="Boxma B."/>
            <person name="Van Alen T."/>
            <person name="Hackstein J.H."/>
            <person name="Baker S.E."/>
            <person name="Grigoriev I.V."/>
            <person name="O'Malley M.A."/>
        </authorList>
    </citation>
    <scope>NUCLEOTIDE SEQUENCE [LARGE SCALE GENOMIC DNA]</scope>
    <source>
        <strain evidence="1 2">S4</strain>
    </source>
</reference>
<dbReference type="SUPFAM" id="SSF53187">
    <property type="entry name" value="Zn-dependent exopeptidases"/>
    <property type="match status" value="1"/>
</dbReference>
<protein>
    <recommendedName>
        <fullName evidence="3">Peptidase M18, aminopeptidase I</fullName>
    </recommendedName>
</protein>
<dbReference type="Proteomes" id="UP000193944">
    <property type="component" value="Unassembled WGS sequence"/>
</dbReference>